<evidence type="ECO:0000313" key="6">
    <source>
        <dbReference type="EMBL" id="MEL7557626.1"/>
    </source>
</evidence>
<comment type="catalytic activity">
    <reaction evidence="2">
        <text>2 GTP = 3',3'-c-di-GMP + 2 diphosphate</text>
        <dbReference type="Rhea" id="RHEA:24898"/>
        <dbReference type="ChEBI" id="CHEBI:33019"/>
        <dbReference type="ChEBI" id="CHEBI:37565"/>
        <dbReference type="ChEBI" id="CHEBI:58805"/>
        <dbReference type="EC" id="2.7.7.65"/>
    </reaction>
</comment>
<keyword evidence="6" id="KW-0808">Transferase</keyword>
<dbReference type="InterPro" id="IPR050469">
    <property type="entry name" value="Diguanylate_Cyclase"/>
</dbReference>
<dbReference type="PANTHER" id="PTHR45138">
    <property type="entry name" value="REGULATORY COMPONENTS OF SENSORY TRANSDUCTION SYSTEM"/>
    <property type="match status" value="1"/>
</dbReference>
<evidence type="ECO:0000256" key="4">
    <source>
        <dbReference type="SAM" id="MobiDB-lite"/>
    </source>
</evidence>
<evidence type="ECO:0000256" key="2">
    <source>
        <dbReference type="ARBA" id="ARBA00034247"/>
    </source>
</evidence>
<dbReference type="InterPro" id="IPR000160">
    <property type="entry name" value="GGDEF_dom"/>
</dbReference>
<dbReference type="SUPFAM" id="SSF55073">
    <property type="entry name" value="Nucleotide cyclase"/>
    <property type="match status" value="1"/>
</dbReference>
<accession>A0ABU9M5H8</accession>
<dbReference type="EMBL" id="JBCFXD010000001">
    <property type="protein sequence ID" value="MEL7557626.1"/>
    <property type="molecule type" value="Genomic_DNA"/>
</dbReference>
<evidence type="ECO:0000313" key="7">
    <source>
        <dbReference type="Proteomes" id="UP001467669"/>
    </source>
</evidence>
<keyword evidence="6" id="KW-0548">Nucleotidyltransferase</keyword>
<dbReference type="Pfam" id="PF20975">
    <property type="entry name" value="DGCcoil"/>
    <property type="match status" value="1"/>
</dbReference>
<dbReference type="Gene3D" id="3.30.70.270">
    <property type="match status" value="1"/>
</dbReference>
<gene>
    <name evidence="6" type="ORF">AAGW23_02040</name>
</gene>
<dbReference type="PROSITE" id="PS50887">
    <property type="entry name" value="GGDEF"/>
    <property type="match status" value="1"/>
</dbReference>
<dbReference type="EC" id="2.7.7.65" evidence="1"/>
<dbReference type="CDD" id="cd01949">
    <property type="entry name" value="GGDEF"/>
    <property type="match status" value="1"/>
</dbReference>
<evidence type="ECO:0000256" key="3">
    <source>
        <dbReference type="SAM" id="Coils"/>
    </source>
</evidence>
<dbReference type="InterPro" id="IPR029787">
    <property type="entry name" value="Nucleotide_cyclase"/>
</dbReference>
<evidence type="ECO:0000259" key="5">
    <source>
        <dbReference type="PROSITE" id="PS50887"/>
    </source>
</evidence>
<dbReference type="RefSeq" id="WP_342404686.1">
    <property type="nucleotide sequence ID" value="NZ_JBCFXD010000001.1"/>
</dbReference>
<dbReference type="Pfam" id="PF00990">
    <property type="entry name" value="GGDEF"/>
    <property type="match status" value="1"/>
</dbReference>
<organism evidence="6 7">
    <name type="scientific">Stutzerimonas chloritidismutans</name>
    <name type="common">Pseudomonas chloritidismutans</name>
    <dbReference type="NCBI Taxonomy" id="203192"/>
    <lineage>
        <taxon>Bacteria</taxon>
        <taxon>Pseudomonadati</taxon>
        <taxon>Pseudomonadota</taxon>
        <taxon>Gammaproteobacteria</taxon>
        <taxon>Pseudomonadales</taxon>
        <taxon>Pseudomonadaceae</taxon>
        <taxon>Stutzerimonas</taxon>
    </lineage>
</organism>
<comment type="caution">
    <text evidence="6">The sequence shown here is derived from an EMBL/GenBank/DDBJ whole genome shotgun (WGS) entry which is preliminary data.</text>
</comment>
<dbReference type="SMART" id="SM00267">
    <property type="entry name" value="GGDEF"/>
    <property type="match status" value="1"/>
</dbReference>
<keyword evidence="7" id="KW-1185">Reference proteome</keyword>
<keyword evidence="3" id="KW-0175">Coiled coil</keyword>
<sequence length="618" mass="69081">MSDDAQRWKDKYLQQLEQQEQLEGRWNTRLDLLRRSLVRSSFAVDGADPAVERCMRELRDVLRDDVQDDRLGALVPRLERAVLDTERSKQERLRRLTEALDRLASQLLELPLPSEIRKPLKQFARQLDARAAQSRELPTLLSELGELQNLALTAQRPSGASASVGLLGRLFGQRERAGEITAKPDGDSSSFLAEPVESLQGRPGVGPSEATEPEPLANAPEFGTPAVRALQAVIDIEKPHSDALAGVTFPEPTPENQPADPYRLPPSPEQAYSAIAERVESTLLGLLENLRLPEHQQAQAHAMRERIQQGLNWYELVPVLDDLAQLMLAVADQGQREFESYLGLLNERLATMQDSLGAAREGHVQSKETAQALDEELRQQVGGLQDSMLGAKDLPSLKQTVQRRLDGLLETVDAYQRQRSEHEQTLSDRLGTLVERVASLEKAATGMRENLEEQRQKAMRDPLTTLPNRAAWDERLELEVARHQRYGGQLLLAVLDVDHFKRINDSFGHLAGDRVLKIIANELRKRLRKTDFIARFGGEEFALLLPETPTPAGLKLLDNLRTGIENCPFHFKGARIQVTLSGGLASFAATDRAEQVFERADQALYRAKDSGRNRIEAG</sequence>
<dbReference type="InterPro" id="IPR048516">
    <property type="entry name" value="DGCcoil"/>
</dbReference>
<reference evidence="6 7" key="1">
    <citation type="submission" date="2024-04" db="EMBL/GenBank/DDBJ databases">
        <title>Draft Genome Sequence of Isolates Cultured from Underwater Hawaii Seamounts in the North Pacific Ocean.</title>
        <authorList>
            <person name="Sharma I."/>
            <person name="Darden B."/>
            <person name="Creggett J."/>
            <person name="Taylor S."/>
            <person name="Grant M.P."/>
            <person name="Scott J."/>
            <person name="Attles S."/>
            <person name="Walker S."/>
            <person name="Johnson G."/>
            <person name="St. Cloud C."/>
        </authorList>
    </citation>
    <scope>NUCLEOTIDE SEQUENCE [LARGE SCALE GENOMIC DNA]</scope>
    <source>
        <strain evidence="6 7">03GJ23</strain>
    </source>
</reference>
<evidence type="ECO:0000256" key="1">
    <source>
        <dbReference type="ARBA" id="ARBA00012528"/>
    </source>
</evidence>
<dbReference type="GO" id="GO:0052621">
    <property type="term" value="F:diguanylate cyclase activity"/>
    <property type="evidence" value="ECO:0007669"/>
    <property type="project" value="UniProtKB-EC"/>
</dbReference>
<feature type="domain" description="GGDEF" evidence="5">
    <location>
        <begin position="488"/>
        <end position="618"/>
    </location>
</feature>
<protein>
    <recommendedName>
        <fullName evidence="1">diguanylate cyclase</fullName>
        <ecNumber evidence="1">2.7.7.65</ecNumber>
    </recommendedName>
</protein>
<dbReference type="NCBIfam" id="TIGR00254">
    <property type="entry name" value="GGDEF"/>
    <property type="match status" value="1"/>
</dbReference>
<feature type="region of interest" description="Disordered" evidence="4">
    <location>
        <begin position="197"/>
        <end position="217"/>
    </location>
</feature>
<feature type="coiled-coil region" evidence="3">
    <location>
        <begin position="398"/>
        <end position="461"/>
    </location>
</feature>
<name>A0ABU9M5H8_STUCH</name>
<dbReference type="PANTHER" id="PTHR45138:SF9">
    <property type="entry name" value="DIGUANYLATE CYCLASE DGCM-RELATED"/>
    <property type="match status" value="1"/>
</dbReference>
<dbReference type="InterPro" id="IPR043128">
    <property type="entry name" value="Rev_trsase/Diguanyl_cyclase"/>
</dbReference>
<dbReference type="Proteomes" id="UP001467669">
    <property type="component" value="Unassembled WGS sequence"/>
</dbReference>
<proteinExistence type="predicted"/>